<gene>
    <name evidence="5" type="ORF">SPRG_17159</name>
</gene>
<protein>
    <recommendedName>
        <fullName evidence="7">ABC transmembrane type-1 domain-containing protein</fullName>
    </recommendedName>
</protein>
<name>A0A067BL09_SAPPC</name>
<dbReference type="AlphaFoldDB" id="A0A067BL09"/>
<dbReference type="GO" id="GO:0016020">
    <property type="term" value="C:membrane"/>
    <property type="evidence" value="ECO:0007669"/>
    <property type="project" value="InterPro"/>
</dbReference>
<evidence type="ECO:0000313" key="6">
    <source>
        <dbReference type="Proteomes" id="UP000030745"/>
    </source>
</evidence>
<evidence type="ECO:0000256" key="2">
    <source>
        <dbReference type="ARBA" id="ARBA00022989"/>
    </source>
</evidence>
<evidence type="ECO:0000256" key="1">
    <source>
        <dbReference type="ARBA" id="ARBA00022692"/>
    </source>
</evidence>
<feature type="non-terminal residue" evidence="5">
    <location>
        <position position="109"/>
    </location>
</feature>
<dbReference type="VEuPathDB" id="FungiDB:SPRG_17159"/>
<feature type="region of interest" description="Disordered" evidence="4">
    <location>
        <begin position="1"/>
        <end position="28"/>
    </location>
</feature>
<reference evidence="5 6" key="1">
    <citation type="journal article" date="2013" name="PLoS Genet.">
        <title>Distinctive expansion of potential virulence genes in the genome of the oomycete fish pathogen Saprolegnia parasitica.</title>
        <authorList>
            <person name="Jiang R.H."/>
            <person name="de Bruijn I."/>
            <person name="Haas B.J."/>
            <person name="Belmonte R."/>
            <person name="Lobach L."/>
            <person name="Christie J."/>
            <person name="van den Ackerveken G."/>
            <person name="Bottin A."/>
            <person name="Bulone V."/>
            <person name="Diaz-Moreno S.M."/>
            <person name="Dumas B."/>
            <person name="Fan L."/>
            <person name="Gaulin E."/>
            <person name="Govers F."/>
            <person name="Grenville-Briggs L.J."/>
            <person name="Horner N.R."/>
            <person name="Levin J.Z."/>
            <person name="Mammella M."/>
            <person name="Meijer H.J."/>
            <person name="Morris P."/>
            <person name="Nusbaum C."/>
            <person name="Oome S."/>
            <person name="Phillips A.J."/>
            <person name="van Rooyen D."/>
            <person name="Rzeszutek E."/>
            <person name="Saraiva M."/>
            <person name="Secombes C.J."/>
            <person name="Seidl M.F."/>
            <person name="Snel B."/>
            <person name="Stassen J.H."/>
            <person name="Sykes S."/>
            <person name="Tripathy S."/>
            <person name="van den Berg H."/>
            <person name="Vega-Arreguin J.C."/>
            <person name="Wawra S."/>
            <person name="Young S.K."/>
            <person name="Zeng Q."/>
            <person name="Dieguez-Uribeondo J."/>
            <person name="Russ C."/>
            <person name="Tyler B.M."/>
            <person name="van West P."/>
        </authorList>
    </citation>
    <scope>NUCLEOTIDE SEQUENCE [LARGE SCALE GENOMIC DNA]</scope>
    <source>
        <strain evidence="5 6">CBS 223.65</strain>
    </source>
</reference>
<sequence length="109" mass="11503">MLSSPTNDDTCAYAPSSTPKASAPPVSRTPVKVPLAKLFSFADNTDKVLIALGTLSAMVTGVLQSIQIVFFGDALNAVGPNRLSDDTENFRAGIRRIVIQFAVVPIALL</sequence>
<dbReference type="GO" id="GO:0005524">
    <property type="term" value="F:ATP binding"/>
    <property type="evidence" value="ECO:0007669"/>
    <property type="project" value="InterPro"/>
</dbReference>
<dbReference type="KEGG" id="spar:SPRG_17159"/>
<organism evidence="5 6">
    <name type="scientific">Saprolegnia parasitica (strain CBS 223.65)</name>
    <dbReference type="NCBI Taxonomy" id="695850"/>
    <lineage>
        <taxon>Eukaryota</taxon>
        <taxon>Sar</taxon>
        <taxon>Stramenopiles</taxon>
        <taxon>Oomycota</taxon>
        <taxon>Saprolegniomycetes</taxon>
        <taxon>Saprolegniales</taxon>
        <taxon>Saprolegniaceae</taxon>
        <taxon>Saprolegnia</taxon>
    </lineage>
</organism>
<keyword evidence="6" id="KW-1185">Reference proteome</keyword>
<dbReference type="InterPro" id="IPR036640">
    <property type="entry name" value="ABC1_TM_sf"/>
</dbReference>
<dbReference type="Proteomes" id="UP000030745">
    <property type="component" value="Unassembled WGS sequence"/>
</dbReference>
<evidence type="ECO:0008006" key="7">
    <source>
        <dbReference type="Google" id="ProtNLM"/>
    </source>
</evidence>
<proteinExistence type="predicted"/>
<keyword evidence="2" id="KW-1133">Transmembrane helix</keyword>
<dbReference type="OrthoDB" id="6500128at2759"/>
<evidence type="ECO:0000256" key="4">
    <source>
        <dbReference type="SAM" id="MobiDB-lite"/>
    </source>
</evidence>
<evidence type="ECO:0000256" key="3">
    <source>
        <dbReference type="ARBA" id="ARBA00023136"/>
    </source>
</evidence>
<dbReference type="Gene3D" id="1.20.1560.10">
    <property type="entry name" value="ABC transporter type 1, transmembrane domain"/>
    <property type="match status" value="1"/>
</dbReference>
<feature type="compositionally biased region" description="Low complexity" evidence="4">
    <location>
        <begin position="12"/>
        <end position="26"/>
    </location>
</feature>
<dbReference type="RefSeq" id="XP_012211887.1">
    <property type="nucleotide sequence ID" value="XM_012356497.1"/>
</dbReference>
<keyword evidence="3" id="KW-0472">Membrane</keyword>
<evidence type="ECO:0000313" key="5">
    <source>
        <dbReference type="EMBL" id="KDO17410.1"/>
    </source>
</evidence>
<dbReference type="GeneID" id="24138718"/>
<dbReference type="EMBL" id="KK583673">
    <property type="protein sequence ID" value="KDO17410.1"/>
    <property type="molecule type" value="Genomic_DNA"/>
</dbReference>
<accession>A0A067BL09</accession>
<keyword evidence="1" id="KW-0812">Transmembrane</keyword>